<dbReference type="Pfam" id="PF00001">
    <property type="entry name" value="7tm_1"/>
    <property type="match status" value="1"/>
</dbReference>
<reference evidence="11" key="2">
    <citation type="journal article" date="2020" name="BMC">
        <title>Leishmania infection induces a limited differential gene expression in the sand fly midgut.</title>
        <authorList>
            <person name="Coutinho-Abreu I.V."/>
            <person name="Serafim T.D."/>
            <person name="Meneses C."/>
            <person name="Kamhawi S."/>
            <person name="Oliveira F."/>
            <person name="Valenzuela J.G."/>
        </authorList>
    </citation>
    <scope>NUCLEOTIDE SEQUENCE</scope>
    <source>
        <strain evidence="11">Jacobina</strain>
        <tissue evidence="11">Midgut</tissue>
    </source>
</reference>
<sequence>MVNSPSDFERELAEEIPEHWLAVIAHYVLGFRNDTVDFTAPILKPVAVRFYPLFICQYGLLLVLGLLSNIAVIAYIMHYKLFRDVTHSFIVNLAFCHIVQCSVVLPIPLMVLLIQNWIFGQFLCFFLPLLQVSYRPSRLSICFSHRTH</sequence>
<accession>A0A1B0CHE3</accession>
<dbReference type="PANTHER" id="PTHR24238:SF69">
    <property type="entry name" value="G-PROTEIN COUPLED RECEPTOR 165"/>
    <property type="match status" value="1"/>
</dbReference>
<name>A0A1B0CHE3_LUTLO</name>
<dbReference type="VEuPathDB" id="VectorBase:LLONM1_011581"/>
<dbReference type="PANTHER" id="PTHR24238">
    <property type="entry name" value="G-PROTEIN COUPLED RECEPTOR"/>
    <property type="match status" value="1"/>
</dbReference>
<evidence type="ECO:0000256" key="6">
    <source>
        <dbReference type="ARBA" id="ARBA00023136"/>
    </source>
</evidence>
<keyword evidence="5" id="KW-0297">G-protein coupled receptor</keyword>
<evidence type="ECO:0000256" key="4">
    <source>
        <dbReference type="ARBA" id="ARBA00022989"/>
    </source>
</evidence>
<evidence type="ECO:0000256" key="8">
    <source>
        <dbReference type="ARBA" id="ARBA00023224"/>
    </source>
</evidence>
<reference evidence="12" key="3">
    <citation type="submission" date="2020-05" db="UniProtKB">
        <authorList>
            <consortium name="EnsemblMetazoa"/>
        </authorList>
    </citation>
    <scope>IDENTIFICATION</scope>
    <source>
        <strain evidence="12">Jacobina</strain>
    </source>
</reference>
<evidence type="ECO:0000256" key="5">
    <source>
        <dbReference type="ARBA" id="ARBA00023040"/>
    </source>
</evidence>
<evidence type="ECO:0000256" key="3">
    <source>
        <dbReference type="ARBA" id="ARBA00022692"/>
    </source>
</evidence>
<dbReference type="AlphaFoldDB" id="A0A1B0CHE3"/>
<proteinExistence type="inferred from homology"/>
<dbReference type="EnsemblMetazoa" id="LLOJ003855-RA">
    <property type="protein sequence ID" value="LLOJ003855-PA"/>
    <property type="gene ID" value="LLOJ003855"/>
</dbReference>
<evidence type="ECO:0000256" key="2">
    <source>
        <dbReference type="ARBA" id="ARBA00010663"/>
    </source>
</evidence>
<feature type="transmembrane region" description="Helical" evidence="9">
    <location>
        <begin position="89"/>
        <end position="111"/>
    </location>
</feature>
<comment type="subcellular location">
    <subcellularLocation>
        <location evidence="1">Membrane</location>
        <topology evidence="1">Multi-pass membrane protein</topology>
    </subcellularLocation>
</comment>
<dbReference type="Gene3D" id="1.20.1070.10">
    <property type="entry name" value="Rhodopsin 7-helix transmembrane proteins"/>
    <property type="match status" value="1"/>
</dbReference>
<reference evidence="13" key="1">
    <citation type="submission" date="2012-05" db="EMBL/GenBank/DDBJ databases">
        <title>Whole Genome Assembly of Lutzomyia longipalpis.</title>
        <authorList>
            <person name="Richards S."/>
            <person name="Qu C."/>
            <person name="Dillon R."/>
            <person name="Worley K."/>
            <person name="Scherer S."/>
            <person name="Batterton M."/>
            <person name="Taylor A."/>
            <person name="Hawes A."/>
            <person name="Hernandez B."/>
            <person name="Kovar C."/>
            <person name="Mandapat C."/>
            <person name="Pham C."/>
            <person name="Qu C."/>
            <person name="Jing C."/>
            <person name="Bess C."/>
            <person name="Bandaranaike D."/>
            <person name="Ngo D."/>
            <person name="Ongeri F."/>
            <person name="Arias F."/>
            <person name="Lara F."/>
            <person name="Weissenberger G."/>
            <person name="Kamau G."/>
            <person name="Han H."/>
            <person name="Shen H."/>
            <person name="Dinh H."/>
            <person name="Khalil I."/>
            <person name="Jones J."/>
            <person name="Shafer J."/>
            <person name="Jayaseelan J."/>
            <person name="Quiroz J."/>
            <person name="Blankenburg K."/>
            <person name="Nguyen L."/>
            <person name="Jackson L."/>
            <person name="Francisco L."/>
            <person name="Tang L.-Y."/>
            <person name="Pu L.-L."/>
            <person name="Perales L."/>
            <person name="Lorensuhewa L."/>
            <person name="Munidasa M."/>
            <person name="Coyle M."/>
            <person name="Taylor M."/>
            <person name="Puazo M."/>
            <person name="Firestine M."/>
            <person name="Scheel M."/>
            <person name="Javaid M."/>
            <person name="Wang M."/>
            <person name="Li M."/>
            <person name="Tabassum N."/>
            <person name="Saada N."/>
            <person name="Osuji N."/>
            <person name="Aqrawi P."/>
            <person name="Fu Q."/>
            <person name="Thornton R."/>
            <person name="Raj R."/>
            <person name="Goodspeed R."/>
            <person name="Mata R."/>
            <person name="Najjar R."/>
            <person name="Gubbala S."/>
            <person name="Lee S."/>
            <person name="Denson S."/>
            <person name="Patil S."/>
            <person name="Macmil S."/>
            <person name="Qi S."/>
            <person name="Matskevitch T."/>
            <person name="Palculict T."/>
            <person name="Mathew T."/>
            <person name="Vee V."/>
            <person name="Velamala V."/>
            <person name="Korchina V."/>
            <person name="Cai W."/>
            <person name="Liu W."/>
            <person name="Dai W."/>
            <person name="Zou X."/>
            <person name="Zhu Y."/>
            <person name="Zhang Y."/>
            <person name="Wu Y.-Q."/>
            <person name="Xin Y."/>
            <person name="Nazarath L."/>
            <person name="Kovar C."/>
            <person name="Han Y."/>
            <person name="Muzny D."/>
            <person name="Gibbs R."/>
        </authorList>
    </citation>
    <scope>NUCLEOTIDE SEQUENCE [LARGE SCALE GENOMIC DNA]</scope>
    <source>
        <strain evidence="13">Jacobina</strain>
    </source>
</reference>
<evidence type="ECO:0000256" key="1">
    <source>
        <dbReference type="ARBA" id="ARBA00004141"/>
    </source>
</evidence>
<dbReference type="EMBL" id="AJWK01012291">
    <property type="status" value="NOT_ANNOTATED_CDS"/>
    <property type="molecule type" value="Genomic_DNA"/>
</dbReference>
<evidence type="ECO:0000313" key="13">
    <source>
        <dbReference type="Proteomes" id="UP000092461"/>
    </source>
</evidence>
<feature type="transmembrane region" description="Helical" evidence="9">
    <location>
        <begin position="117"/>
        <end position="134"/>
    </location>
</feature>
<evidence type="ECO:0000313" key="11">
    <source>
        <dbReference type="EMBL" id="MBC1170512.1"/>
    </source>
</evidence>
<keyword evidence="7" id="KW-0675">Receptor</keyword>
<evidence type="ECO:0000313" key="12">
    <source>
        <dbReference type="EnsemblMetazoa" id="LLOJ003855-PA"/>
    </source>
</evidence>
<dbReference type="GO" id="GO:0005886">
    <property type="term" value="C:plasma membrane"/>
    <property type="evidence" value="ECO:0007669"/>
    <property type="project" value="TreeGrafter"/>
</dbReference>
<dbReference type="InterPro" id="IPR017452">
    <property type="entry name" value="GPCR_Rhodpsn_7TM"/>
</dbReference>
<evidence type="ECO:0000259" key="10">
    <source>
        <dbReference type="PROSITE" id="PS50262"/>
    </source>
</evidence>
<dbReference type="SUPFAM" id="SSF81321">
    <property type="entry name" value="Family A G protein-coupled receptor-like"/>
    <property type="match status" value="1"/>
</dbReference>
<dbReference type="PROSITE" id="PS50262">
    <property type="entry name" value="G_PROTEIN_RECEP_F1_2"/>
    <property type="match status" value="1"/>
</dbReference>
<organism evidence="12 13">
    <name type="scientific">Lutzomyia longipalpis</name>
    <name type="common">Sand fly</name>
    <dbReference type="NCBI Taxonomy" id="7200"/>
    <lineage>
        <taxon>Eukaryota</taxon>
        <taxon>Metazoa</taxon>
        <taxon>Ecdysozoa</taxon>
        <taxon>Arthropoda</taxon>
        <taxon>Hexapoda</taxon>
        <taxon>Insecta</taxon>
        <taxon>Pterygota</taxon>
        <taxon>Neoptera</taxon>
        <taxon>Endopterygota</taxon>
        <taxon>Diptera</taxon>
        <taxon>Nematocera</taxon>
        <taxon>Psychodoidea</taxon>
        <taxon>Psychodidae</taxon>
        <taxon>Lutzomyia</taxon>
        <taxon>Lutzomyia</taxon>
    </lineage>
</organism>
<comment type="similarity">
    <text evidence="2">Belongs to the G-protein coupled receptor 1 family.</text>
</comment>
<keyword evidence="4 9" id="KW-1133">Transmembrane helix</keyword>
<dbReference type="VEuPathDB" id="VectorBase:LLOJ003855"/>
<dbReference type="InterPro" id="IPR000276">
    <property type="entry name" value="GPCR_Rhodpsn"/>
</dbReference>
<feature type="domain" description="G-protein coupled receptors family 1 profile" evidence="10">
    <location>
        <begin position="68"/>
        <end position="130"/>
    </location>
</feature>
<evidence type="ECO:0000256" key="9">
    <source>
        <dbReference type="SAM" id="Phobius"/>
    </source>
</evidence>
<dbReference type="Proteomes" id="UP000092461">
    <property type="component" value="Unassembled WGS sequence"/>
</dbReference>
<evidence type="ECO:0000256" key="7">
    <source>
        <dbReference type="ARBA" id="ARBA00023170"/>
    </source>
</evidence>
<feature type="transmembrane region" description="Helical" evidence="9">
    <location>
        <begin position="50"/>
        <end position="77"/>
    </location>
</feature>
<keyword evidence="13" id="KW-1185">Reference proteome</keyword>
<keyword evidence="6 9" id="KW-0472">Membrane</keyword>
<dbReference type="EMBL" id="GITU01001809">
    <property type="protein sequence ID" value="MBC1170512.1"/>
    <property type="molecule type" value="Transcribed_RNA"/>
</dbReference>
<protein>
    <submittedName>
        <fullName evidence="11">Putative conserved plasma membrane protein</fullName>
    </submittedName>
</protein>
<keyword evidence="3 9" id="KW-0812">Transmembrane</keyword>
<keyword evidence="8" id="KW-0807">Transducer</keyword>
<dbReference type="GO" id="GO:0008188">
    <property type="term" value="F:neuropeptide receptor activity"/>
    <property type="evidence" value="ECO:0007669"/>
    <property type="project" value="TreeGrafter"/>
</dbReference>